<dbReference type="Proteomes" id="UP000192578">
    <property type="component" value="Unassembled WGS sequence"/>
</dbReference>
<gene>
    <name evidence="2" type="ORF">BV898_19031</name>
</gene>
<comment type="caution">
    <text evidence="2">The sequence shown here is derived from an EMBL/GenBank/DDBJ whole genome shotgun (WGS) entry which is preliminary data.</text>
</comment>
<feature type="compositionally biased region" description="Polar residues" evidence="1">
    <location>
        <begin position="182"/>
        <end position="200"/>
    </location>
</feature>
<keyword evidence="3" id="KW-1185">Reference proteome</keyword>
<sequence>MTTPRFKTRETTLLPEFKLLQVTPISQSIRQALGPRIAAMLRSSDLAPRGGSAPPAEFAKRTGLSVYSESYDMCYRRVTPSTTRSAFPARCVQRSRAAPPNRIAQNSSFSDTETVLTPGELAVVAIRAAQLPYPDNGRSDFRSGRSRASRYSHHTGNSRIPLGPRNNMTRATQTMRDGLQLQPRQKNGRRSSTQSSSRIKFQSMGALGPRDPHCPAAEGGVLPPDANVSGHGWCPVTHSVFIEKNPGQPPAGPLTIRFDDDNGSVRRWACKESTPSDAKSDACSCVIVLQLYVTPRRRRCACAGSSTLLPKRDTLQIFRNRDTFRDEAYRDGEELASVLAVSYSARA</sequence>
<dbReference type="EMBL" id="MTYJ01000434">
    <property type="protein sequence ID" value="OWA54632.1"/>
    <property type="molecule type" value="Genomic_DNA"/>
</dbReference>
<dbReference type="AlphaFoldDB" id="A0A9X6NIT6"/>
<feature type="region of interest" description="Disordered" evidence="1">
    <location>
        <begin position="134"/>
        <end position="200"/>
    </location>
</feature>
<feature type="compositionally biased region" description="Polar residues" evidence="1">
    <location>
        <begin position="166"/>
        <end position="175"/>
    </location>
</feature>
<feature type="compositionally biased region" description="Basic residues" evidence="1">
    <location>
        <begin position="144"/>
        <end position="153"/>
    </location>
</feature>
<evidence type="ECO:0000256" key="1">
    <source>
        <dbReference type="SAM" id="MobiDB-lite"/>
    </source>
</evidence>
<evidence type="ECO:0000313" key="2">
    <source>
        <dbReference type="EMBL" id="OWA54632.1"/>
    </source>
</evidence>
<proteinExistence type="predicted"/>
<evidence type="ECO:0000313" key="3">
    <source>
        <dbReference type="Proteomes" id="UP000192578"/>
    </source>
</evidence>
<reference evidence="3" key="1">
    <citation type="submission" date="2017-01" db="EMBL/GenBank/DDBJ databases">
        <title>Comparative genomics of anhydrobiosis in the tardigrade Hypsibius dujardini.</title>
        <authorList>
            <person name="Yoshida Y."/>
            <person name="Koutsovoulos G."/>
            <person name="Laetsch D."/>
            <person name="Stevens L."/>
            <person name="Kumar S."/>
            <person name="Horikawa D."/>
            <person name="Ishino K."/>
            <person name="Komine S."/>
            <person name="Tomita M."/>
            <person name="Blaxter M."/>
            <person name="Arakawa K."/>
        </authorList>
    </citation>
    <scope>NUCLEOTIDE SEQUENCE [LARGE SCALE GENOMIC DNA]</scope>
    <source>
        <strain evidence="3">Z151</strain>
    </source>
</reference>
<accession>A0A9X6NIT6</accession>
<organism evidence="2 3">
    <name type="scientific">Hypsibius exemplaris</name>
    <name type="common">Freshwater tardigrade</name>
    <dbReference type="NCBI Taxonomy" id="2072580"/>
    <lineage>
        <taxon>Eukaryota</taxon>
        <taxon>Metazoa</taxon>
        <taxon>Ecdysozoa</taxon>
        <taxon>Tardigrada</taxon>
        <taxon>Eutardigrada</taxon>
        <taxon>Parachela</taxon>
        <taxon>Hypsibioidea</taxon>
        <taxon>Hypsibiidae</taxon>
        <taxon>Hypsibius</taxon>
    </lineage>
</organism>
<name>A0A9X6NIT6_HYPEX</name>
<protein>
    <submittedName>
        <fullName evidence="2">Uncharacterized protein</fullName>
    </submittedName>
</protein>